<feature type="region of interest" description="Disordered" evidence="1">
    <location>
        <begin position="83"/>
        <end position="111"/>
    </location>
</feature>
<dbReference type="AlphaFoldDB" id="A0A4S4EW25"/>
<evidence type="ECO:0000313" key="3">
    <source>
        <dbReference type="Proteomes" id="UP000306102"/>
    </source>
</evidence>
<keyword evidence="3" id="KW-1185">Reference proteome</keyword>
<dbReference type="EMBL" id="SDRB02001708">
    <property type="protein sequence ID" value="THG20862.1"/>
    <property type="molecule type" value="Genomic_DNA"/>
</dbReference>
<protein>
    <submittedName>
        <fullName evidence="2">Uncharacterized protein</fullName>
    </submittedName>
</protein>
<evidence type="ECO:0000313" key="2">
    <source>
        <dbReference type="EMBL" id="THG20862.1"/>
    </source>
</evidence>
<accession>A0A4S4EW25</accession>
<feature type="compositionally biased region" description="Basic and acidic residues" evidence="1">
    <location>
        <begin position="88"/>
        <end position="110"/>
    </location>
</feature>
<proteinExistence type="predicted"/>
<reference evidence="2 3" key="1">
    <citation type="journal article" date="2018" name="Proc. Natl. Acad. Sci. U.S.A.">
        <title>Draft genome sequence of Camellia sinensis var. sinensis provides insights into the evolution of the tea genome and tea quality.</title>
        <authorList>
            <person name="Wei C."/>
            <person name="Yang H."/>
            <person name="Wang S."/>
            <person name="Zhao J."/>
            <person name="Liu C."/>
            <person name="Gao L."/>
            <person name="Xia E."/>
            <person name="Lu Y."/>
            <person name="Tai Y."/>
            <person name="She G."/>
            <person name="Sun J."/>
            <person name="Cao H."/>
            <person name="Tong W."/>
            <person name="Gao Q."/>
            <person name="Li Y."/>
            <person name="Deng W."/>
            <person name="Jiang X."/>
            <person name="Wang W."/>
            <person name="Chen Q."/>
            <person name="Zhang S."/>
            <person name="Li H."/>
            <person name="Wu J."/>
            <person name="Wang P."/>
            <person name="Li P."/>
            <person name="Shi C."/>
            <person name="Zheng F."/>
            <person name="Jian J."/>
            <person name="Huang B."/>
            <person name="Shan D."/>
            <person name="Shi M."/>
            <person name="Fang C."/>
            <person name="Yue Y."/>
            <person name="Li F."/>
            <person name="Li D."/>
            <person name="Wei S."/>
            <person name="Han B."/>
            <person name="Jiang C."/>
            <person name="Yin Y."/>
            <person name="Xia T."/>
            <person name="Zhang Z."/>
            <person name="Bennetzen J.L."/>
            <person name="Zhao S."/>
            <person name="Wan X."/>
        </authorList>
    </citation>
    <scope>NUCLEOTIDE SEQUENCE [LARGE SCALE GENOMIC DNA]</scope>
    <source>
        <strain evidence="3">cv. Shuchazao</strain>
        <tissue evidence="2">Leaf</tissue>
    </source>
</reference>
<organism evidence="2 3">
    <name type="scientific">Camellia sinensis var. sinensis</name>
    <name type="common">China tea</name>
    <dbReference type="NCBI Taxonomy" id="542762"/>
    <lineage>
        <taxon>Eukaryota</taxon>
        <taxon>Viridiplantae</taxon>
        <taxon>Streptophyta</taxon>
        <taxon>Embryophyta</taxon>
        <taxon>Tracheophyta</taxon>
        <taxon>Spermatophyta</taxon>
        <taxon>Magnoliopsida</taxon>
        <taxon>eudicotyledons</taxon>
        <taxon>Gunneridae</taxon>
        <taxon>Pentapetalae</taxon>
        <taxon>asterids</taxon>
        <taxon>Ericales</taxon>
        <taxon>Theaceae</taxon>
        <taxon>Camellia</taxon>
    </lineage>
</organism>
<dbReference type="Proteomes" id="UP000306102">
    <property type="component" value="Unassembled WGS sequence"/>
</dbReference>
<evidence type="ECO:0000256" key="1">
    <source>
        <dbReference type="SAM" id="MobiDB-lite"/>
    </source>
</evidence>
<gene>
    <name evidence="2" type="ORF">TEA_024082</name>
</gene>
<comment type="caution">
    <text evidence="2">The sequence shown here is derived from an EMBL/GenBank/DDBJ whole genome shotgun (WGS) entry which is preliminary data.</text>
</comment>
<name>A0A4S4EW25_CAMSN</name>
<sequence>MKRSINTISENPLPLSPLLYALSNGDLPPPMTMFDRLLSHLSSHRPLISFAFLPPLPSHRSLYFAPLLIKPKSKTNKTQITLVFPGEDGEKREREREEEVEGDEVRRPELSHSPLPSFSNFLAVEPIKCTSEVFLFLRPQLAILRVMIFMPISCIQLVEPLFSSAISHISSPIASPQLYRSPNVTFYSPNEPWLWSMDFLRFSNNNWAYTTAQVEAQIDFWFYHIRVHSDILVPTTSSDEKIVCVKPIVDGGMIKWEKMKRNKGGLRTKYEESLQKKATAAGFDRPIDYVRHKREKNPRYCRISYEKYKKCLSEKETMCEFMRNNCPQFK</sequence>